<dbReference type="Pfam" id="PF21762">
    <property type="entry name" value="DEDDh_C"/>
    <property type="match status" value="1"/>
</dbReference>
<dbReference type="Proteomes" id="UP001140510">
    <property type="component" value="Unassembled WGS sequence"/>
</dbReference>
<protein>
    <recommendedName>
        <fullName evidence="1">Gfd2/YDR514C-like C-terminal domain-containing protein</fullName>
    </recommendedName>
</protein>
<evidence type="ECO:0000313" key="3">
    <source>
        <dbReference type="Proteomes" id="UP001140510"/>
    </source>
</evidence>
<dbReference type="OrthoDB" id="5953249at2759"/>
<feature type="domain" description="Gfd2/YDR514C-like C-terminal" evidence="1">
    <location>
        <begin position="66"/>
        <end position="171"/>
    </location>
</feature>
<dbReference type="AlphaFoldDB" id="A0A9W9D652"/>
<dbReference type="PANTHER" id="PTHR28083">
    <property type="entry name" value="GOOD FOR FULL DBP5 ACTIVITY PROTEIN 2"/>
    <property type="match status" value="1"/>
</dbReference>
<reference evidence="2" key="1">
    <citation type="submission" date="2022-10" db="EMBL/GenBank/DDBJ databases">
        <title>Tapping the CABI collections for fungal endophytes: first genome assemblies for Collariella, Neodidymelliopsis, Ascochyta clinopodiicola, Didymella pomorum, Didymosphaeria variabile, Neocosmospora piperis and Neocucurbitaria cava.</title>
        <authorList>
            <person name="Hill R."/>
        </authorList>
    </citation>
    <scope>NUCLEOTIDE SEQUENCE</scope>
    <source>
        <strain evidence="2">IMI 355091</strain>
    </source>
</reference>
<name>A0A9W9D652_9PLEO</name>
<dbReference type="GO" id="GO:0005634">
    <property type="term" value="C:nucleus"/>
    <property type="evidence" value="ECO:0007669"/>
    <property type="project" value="TreeGrafter"/>
</dbReference>
<dbReference type="EMBL" id="JAPEVA010000045">
    <property type="protein sequence ID" value="KAJ4404183.1"/>
    <property type="molecule type" value="Genomic_DNA"/>
</dbReference>
<organism evidence="2 3">
    <name type="scientific">Didymella pomorum</name>
    <dbReference type="NCBI Taxonomy" id="749634"/>
    <lineage>
        <taxon>Eukaryota</taxon>
        <taxon>Fungi</taxon>
        <taxon>Dikarya</taxon>
        <taxon>Ascomycota</taxon>
        <taxon>Pezizomycotina</taxon>
        <taxon>Dothideomycetes</taxon>
        <taxon>Pleosporomycetidae</taxon>
        <taxon>Pleosporales</taxon>
        <taxon>Pleosporineae</taxon>
        <taxon>Didymellaceae</taxon>
        <taxon>Didymella</taxon>
    </lineage>
</organism>
<dbReference type="InterPro" id="IPR040151">
    <property type="entry name" value="Gfd2/YDR514C-like"/>
</dbReference>
<evidence type="ECO:0000259" key="1">
    <source>
        <dbReference type="Pfam" id="PF21762"/>
    </source>
</evidence>
<gene>
    <name evidence="2" type="ORF">N0V91_006086</name>
</gene>
<evidence type="ECO:0000313" key="2">
    <source>
        <dbReference type="EMBL" id="KAJ4404183.1"/>
    </source>
</evidence>
<accession>A0A9W9D652</accession>
<sequence>MTYLSFKMEWNSEWRKDLGPAPLTELGFAVIHGEDIKLVNRPDISLEDLLADIRAFHVCVIEQYYMEQVKTMVADMFSEGTYHTDGERRPLILIDQGFYDDIKLIKKNYGIDTDKTDVFEIIQARYVALDAGTLGPTDLKGLKRLTRAFGLGTAESWYLHNAGNDAIVTLCRPSYRTQ</sequence>
<dbReference type="InterPro" id="IPR048519">
    <property type="entry name" value="Gfd2/YDR514C-like_C"/>
</dbReference>
<comment type="caution">
    <text evidence="2">The sequence shown here is derived from an EMBL/GenBank/DDBJ whole genome shotgun (WGS) entry which is preliminary data.</text>
</comment>
<dbReference type="PANTHER" id="PTHR28083:SF1">
    <property type="entry name" value="GOOD FOR FULL DBP5 ACTIVITY PROTEIN 2"/>
    <property type="match status" value="1"/>
</dbReference>
<proteinExistence type="predicted"/>
<keyword evidence="3" id="KW-1185">Reference proteome</keyword>